<feature type="transmembrane region" description="Helical" evidence="1">
    <location>
        <begin position="70"/>
        <end position="88"/>
    </location>
</feature>
<evidence type="ECO:0000256" key="1">
    <source>
        <dbReference type="SAM" id="Phobius"/>
    </source>
</evidence>
<accession>A0A4Q1KFS4</accession>
<organism evidence="2 3">
    <name type="scientific">Flavobacterium stagni</name>
    <dbReference type="NCBI Taxonomy" id="2506421"/>
    <lineage>
        <taxon>Bacteria</taxon>
        <taxon>Pseudomonadati</taxon>
        <taxon>Bacteroidota</taxon>
        <taxon>Flavobacteriia</taxon>
        <taxon>Flavobacteriales</taxon>
        <taxon>Flavobacteriaceae</taxon>
        <taxon>Flavobacterium</taxon>
    </lineage>
</organism>
<comment type="caution">
    <text evidence="2">The sequence shown here is derived from an EMBL/GenBank/DDBJ whole genome shotgun (WGS) entry which is preliminary data.</text>
</comment>
<gene>
    <name evidence="2" type="ORF">EQG61_04110</name>
</gene>
<proteinExistence type="predicted"/>
<dbReference type="EMBL" id="SBKN01000001">
    <property type="protein sequence ID" value="RXR24638.1"/>
    <property type="molecule type" value="Genomic_DNA"/>
</dbReference>
<feature type="transmembrane region" description="Helical" evidence="1">
    <location>
        <begin position="117"/>
        <end position="134"/>
    </location>
</feature>
<sequence length="213" mass="24526">MEMEELTTTNAFNLLDFGSRAAIDVVALLVLVGFIYYPKHRNKDFVFTFVLFNIINFMICFLLGTAKIKMGFAFGLFAIFSIIRYRTIMVSIKDMGYFFVCVALGMLNSLASSKDGFLLLAVCNVIILIMTFFLERLNFINNESYKEILYDNVLLIRPEQRQELMEDLRNRTGLEVHKVDIVSINYLKDTVLLKAYYYSAESENSLPTSIDND</sequence>
<dbReference type="InterPro" id="IPR032531">
    <property type="entry name" value="DUF4956"/>
</dbReference>
<evidence type="ECO:0000313" key="3">
    <source>
        <dbReference type="Proteomes" id="UP000289857"/>
    </source>
</evidence>
<name>A0A4Q1KFS4_9FLAO</name>
<dbReference type="Proteomes" id="UP000289857">
    <property type="component" value="Unassembled WGS sequence"/>
</dbReference>
<dbReference type="AlphaFoldDB" id="A0A4Q1KFS4"/>
<feature type="transmembrane region" description="Helical" evidence="1">
    <location>
        <begin position="20"/>
        <end position="38"/>
    </location>
</feature>
<dbReference type="Pfam" id="PF16316">
    <property type="entry name" value="DUF4956"/>
    <property type="match status" value="1"/>
</dbReference>
<keyword evidence="3" id="KW-1185">Reference proteome</keyword>
<reference evidence="3" key="1">
    <citation type="submission" date="2019-01" db="EMBL/GenBank/DDBJ databases">
        <title>Cytophagaceae bacterium strain CAR-16.</title>
        <authorList>
            <person name="Chen W.-M."/>
        </authorList>
    </citation>
    <scope>NUCLEOTIDE SEQUENCE [LARGE SCALE GENOMIC DNA]</scope>
    <source>
        <strain evidence="3">WWJ-16</strain>
    </source>
</reference>
<feature type="transmembrane region" description="Helical" evidence="1">
    <location>
        <begin position="95"/>
        <end position="111"/>
    </location>
</feature>
<keyword evidence="1" id="KW-0812">Transmembrane</keyword>
<protein>
    <submittedName>
        <fullName evidence="2">DUF4956 domain-containing protein</fullName>
    </submittedName>
</protein>
<evidence type="ECO:0000313" key="2">
    <source>
        <dbReference type="EMBL" id="RXR24638.1"/>
    </source>
</evidence>
<dbReference type="OrthoDB" id="154078at2"/>
<feature type="transmembrane region" description="Helical" evidence="1">
    <location>
        <begin position="45"/>
        <end position="64"/>
    </location>
</feature>
<keyword evidence="1" id="KW-0472">Membrane</keyword>
<keyword evidence="1" id="KW-1133">Transmembrane helix</keyword>